<reference evidence="2 3" key="1">
    <citation type="submission" date="2014-09" db="EMBL/GenBank/DDBJ databases">
        <authorList>
            <person name="Martin A.A."/>
        </authorList>
    </citation>
    <scope>NUCLEOTIDE SEQUENCE</scope>
    <source>
        <strain evidence="3">ED321</strain>
        <strain evidence="2">ED321 Heterogonic</strain>
    </source>
</reference>
<sequence>MNDHSDKSSDEYDSCSSFAPSESSLISLNDGSYSSLGFQNTYNSEYSTTSTVRSNPDSCISCYISPDELECIKYTGPSVSSKPLLKVNSNKKDSKNVNPKKGIEYLYDSTETICYDNEATQKLNKKRGLSDGFENFACSELSLSVERLPIFLQKLLKNKKVEVIEVTDQIDLKLSNYFYYNVKFVIDDDDCISSFTKDFYQSQKI</sequence>
<dbReference type="EMBL" id="LN609528">
    <property type="protein sequence ID" value="CEF64091.1"/>
    <property type="molecule type" value="Genomic_DNA"/>
</dbReference>
<accession>A0A090L2P5</accession>
<feature type="compositionally biased region" description="Polar residues" evidence="1">
    <location>
        <begin position="14"/>
        <end position="23"/>
    </location>
</feature>
<evidence type="ECO:0000313" key="4">
    <source>
        <dbReference type="WBParaSite" id="SRAE_1000234700.1"/>
    </source>
</evidence>
<name>A0A090L2P5_STRRB</name>
<evidence type="ECO:0000313" key="2">
    <source>
        <dbReference type="EMBL" id="CEF64091.1"/>
    </source>
</evidence>
<dbReference type="Proteomes" id="UP000035682">
    <property type="component" value="Unplaced"/>
</dbReference>
<evidence type="ECO:0000313" key="5">
    <source>
        <dbReference type="WormBase" id="SRAE_1000234700"/>
    </source>
</evidence>
<evidence type="ECO:0000313" key="3">
    <source>
        <dbReference type="Proteomes" id="UP000035682"/>
    </source>
</evidence>
<dbReference type="WormBase" id="SRAE_1000234700">
    <property type="protein sequence ID" value="SRP12253"/>
    <property type="gene ID" value="WBGene00258961"/>
</dbReference>
<dbReference type="AlphaFoldDB" id="A0A090L2P5"/>
<feature type="compositionally biased region" description="Basic and acidic residues" evidence="1">
    <location>
        <begin position="1"/>
        <end position="10"/>
    </location>
</feature>
<protein>
    <submittedName>
        <fullName evidence="2 4">Uncharacterized protein</fullName>
    </submittedName>
</protein>
<dbReference type="GeneID" id="36376456"/>
<gene>
    <name evidence="2 4 5" type="ORF">SRAE_1000234700</name>
</gene>
<proteinExistence type="predicted"/>
<evidence type="ECO:0000256" key="1">
    <source>
        <dbReference type="SAM" id="MobiDB-lite"/>
    </source>
</evidence>
<organism evidence="2">
    <name type="scientific">Strongyloides ratti</name>
    <name type="common">Parasitic roundworm</name>
    <dbReference type="NCBI Taxonomy" id="34506"/>
    <lineage>
        <taxon>Eukaryota</taxon>
        <taxon>Metazoa</taxon>
        <taxon>Ecdysozoa</taxon>
        <taxon>Nematoda</taxon>
        <taxon>Chromadorea</taxon>
        <taxon>Rhabditida</taxon>
        <taxon>Tylenchina</taxon>
        <taxon>Panagrolaimomorpha</taxon>
        <taxon>Strongyloidoidea</taxon>
        <taxon>Strongyloididae</taxon>
        <taxon>Strongyloides</taxon>
    </lineage>
</organism>
<feature type="region of interest" description="Disordered" evidence="1">
    <location>
        <begin position="1"/>
        <end position="23"/>
    </location>
</feature>
<dbReference type="CTD" id="36376456"/>
<dbReference type="RefSeq" id="XP_024503292.1">
    <property type="nucleotide sequence ID" value="XM_024649412.1"/>
</dbReference>
<reference evidence="4" key="2">
    <citation type="submission" date="2020-12" db="UniProtKB">
        <authorList>
            <consortium name="WormBaseParasite"/>
        </authorList>
    </citation>
    <scope>IDENTIFICATION</scope>
</reference>
<dbReference type="WBParaSite" id="SRAE_1000234700.1">
    <property type="protein sequence ID" value="SRAE_1000234700.1"/>
    <property type="gene ID" value="WBGene00258961"/>
</dbReference>
<keyword evidence="3" id="KW-1185">Reference proteome</keyword>